<dbReference type="InterPro" id="IPR043502">
    <property type="entry name" value="DNA/RNA_pol_sf"/>
</dbReference>
<protein>
    <submittedName>
        <fullName evidence="1">Uncharacterized protein</fullName>
    </submittedName>
</protein>
<dbReference type="SUPFAM" id="SSF56672">
    <property type="entry name" value="DNA/RNA polymerases"/>
    <property type="match status" value="1"/>
</dbReference>
<keyword evidence="2" id="KW-1185">Reference proteome</keyword>
<gene>
    <name evidence="1" type="ORF">SI7747_03003753</name>
</gene>
<evidence type="ECO:0000313" key="2">
    <source>
        <dbReference type="Proteomes" id="UP001189122"/>
    </source>
</evidence>
<organism evidence="1">
    <name type="scientific">Spirodela intermedia</name>
    <name type="common">Intermediate duckweed</name>
    <dbReference type="NCBI Taxonomy" id="51605"/>
    <lineage>
        <taxon>Eukaryota</taxon>
        <taxon>Viridiplantae</taxon>
        <taxon>Streptophyta</taxon>
        <taxon>Embryophyta</taxon>
        <taxon>Tracheophyta</taxon>
        <taxon>Spermatophyta</taxon>
        <taxon>Magnoliopsida</taxon>
        <taxon>Liliopsida</taxon>
        <taxon>Araceae</taxon>
        <taxon>Lemnoideae</taxon>
        <taxon>Spirodela</taxon>
    </lineage>
</organism>
<name>A0A7I8IHD0_SPIIN</name>
<dbReference type="InterPro" id="IPR053134">
    <property type="entry name" value="RNA-dir_DNA_polymerase"/>
</dbReference>
<dbReference type="PANTHER" id="PTHR24559">
    <property type="entry name" value="TRANSPOSON TY3-I GAG-POL POLYPROTEIN"/>
    <property type="match status" value="1"/>
</dbReference>
<evidence type="ECO:0000313" key="1">
    <source>
        <dbReference type="EMBL" id="CAA2617589.1"/>
    </source>
</evidence>
<dbReference type="InterPro" id="IPR043128">
    <property type="entry name" value="Rev_trsase/Diguanyl_cyclase"/>
</dbReference>
<dbReference type="Proteomes" id="UP001189122">
    <property type="component" value="Unassembled WGS sequence"/>
</dbReference>
<dbReference type="AlphaFoldDB" id="A0A7I8IHD0"/>
<dbReference type="CDD" id="cd01647">
    <property type="entry name" value="RT_LTR"/>
    <property type="match status" value="1"/>
</dbReference>
<proteinExistence type="predicted"/>
<dbReference type="EMBL" id="CACRZD030000003">
    <property type="protein sequence ID" value="CAA6657285.1"/>
    <property type="molecule type" value="Genomic_DNA"/>
</dbReference>
<dbReference type="Gene3D" id="3.10.10.10">
    <property type="entry name" value="HIV Type 1 Reverse Transcriptase, subunit A, domain 1"/>
    <property type="match status" value="1"/>
</dbReference>
<reference evidence="1 2" key="1">
    <citation type="submission" date="2019-12" db="EMBL/GenBank/DDBJ databases">
        <authorList>
            <person name="Scholz U."/>
            <person name="Mascher M."/>
            <person name="Fiebig A."/>
        </authorList>
    </citation>
    <scope>NUCLEOTIDE SEQUENCE</scope>
</reference>
<accession>A0A7I8IHD0</accession>
<sequence length="144" mass="16777">MCLHIFSYTIYDHFLILVVPELIDELHYVKVFSKLDLKAGCHQIHIKAKDVLKMMFRTHEGHYEFLVMSFELTNISTTFQALMNLIFFVDILIYSQGPEKHEGHLSSKCFFEQHQIAYLGHWISVLGVEMDRGRSKPCRSGLPS</sequence>
<dbReference type="EMBL" id="LR743590">
    <property type="protein sequence ID" value="CAA2617589.1"/>
    <property type="molecule type" value="Genomic_DNA"/>
</dbReference>
<dbReference type="PANTHER" id="PTHR24559:SF450">
    <property type="entry name" value="RNA-DIRECTED DNA POLYMERASE HOMOLOG"/>
    <property type="match status" value="1"/>
</dbReference>
<dbReference type="Gene3D" id="3.30.70.270">
    <property type="match status" value="1"/>
</dbReference>